<evidence type="ECO:0000313" key="4">
    <source>
        <dbReference type="Proteomes" id="UP001162131"/>
    </source>
</evidence>
<dbReference type="PANTHER" id="PTHR45614:SF274">
    <property type="entry name" value="MYB-LIKE DNA-BINDING PROTEIN"/>
    <property type="match status" value="1"/>
</dbReference>
<evidence type="ECO:0000259" key="1">
    <source>
        <dbReference type="PROSITE" id="PS50090"/>
    </source>
</evidence>
<dbReference type="Gene3D" id="1.10.10.60">
    <property type="entry name" value="Homeodomain-like"/>
    <property type="match status" value="2"/>
</dbReference>
<dbReference type="Proteomes" id="UP001162131">
    <property type="component" value="Unassembled WGS sequence"/>
</dbReference>
<dbReference type="GO" id="GO:0000981">
    <property type="term" value="F:DNA-binding transcription factor activity, RNA polymerase II-specific"/>
    <property type="evidence" value="ECO:0007669"/>
    <property type="project" value="TreeGrafter"/>
</dbReference>
<dbReference type="EMBL" id="CAJZBQ010000043">
    <property type="protein sequence ID" value="CAG9327278.1"/>
    <property type="molecule type" value="Genomic_DNA"/>
</dbReference>
<proteinExistence type="predicted"/>
<keyword evidence="4" id="KW-1185">Reference proteome</keyword>
<evidence type="ECO:0000313" key="3">
    <source>
        <dbReference type="EMBL" id="CAG9327278.1"/>
    </source>
</evidence>
<dbReference type="GO" id="GO:0005634">
    <property type="term" value="C:nucleus"/>
    <property type="evidence" value="ECO:0007669"/>
    <property type="project" value="TreeGrafter"/>
</dbReference>
<name>A0AAU9JV10_9CILI</name>
<dbReference type="SUPFAM" id="SSF46689">
    <property type="entry name" value="Homeodomain-like"/>
    <property type="match status" value="2"/>
</dbReference>
<dbReference type="InterPro" id="IPR017930">
    <property type="entry name" value="Myb_dom"/>
</dbReference>
<protein>
    <submittedName>
        <fullName evidence="3">Uncharacterized protein</fullName>
    </submittedName>
</protein>
<organism evidence="3 4">
    <name type="scientific">Blepharisma stoltei</name>
    <dbReference type="NCBI Taxonomy" id="1481888"/>
    <lineage>
        <taxon>Eukaryota</taxon>
        <taxon>Sar</taxon>
        <taxon>Alveolata</taxon>
        <taxon>Ciliophora</taxon>
        <taxon>Postciliodesmatophora</taxon>
        <taxon>Heterotrichea</taxon>
        <taxon>Heterotrichida</taxon>
        <taxon>Blepharismidae</taxon>
        <taxon>Blepharisma</taxon>
    </lineage>
</organism>
<evidence type="ECO:0000259" key="2">
    <source>
        <dbReference type="PROSITE" id="PS51294"/>
    </source>
</evidence>
<dbReference type="PANTHER" id="PTHR45614">
    <property type="entry name" value="MYB PROTEIN-RELATED"/>
    <property type="match status" value="1"/>
</dbReference>
<sequence length="235" mass="27274">MELLNQDNNHHQPCSPYKVEDGVWMIPCKLDDVKHKFYPLYKPVAPASHLRHPWSQQEDDMLLSLFPTKSSKKWAQIAKELNEKIYNNKPVRNGKQCRERWCNHLNPALKKGGWSYEEDDLIIQKQKEFGNKWSLIAKCLPGRTENSVKNRWKSIIRRVKKGNSGMFDYTGLCRNTSSDQNTQDDDCFFNNDGFCFKPIEESSSCESLTGLDEMDPIEEVCLPWSNMNKVIALAI</sequence>
<dbReference type="InterPro" id="IPR050560">
    <property type="entry name" value="MYB_TF"/>
</dbReference>
<accession>A0AAU9JV10</accession>
<reference evidence="3" key="1">
    <citation type="submission" date="2021-09" db="EMBL/GenBank/DDBJ databases">
        <authorList>
            <consortium name="AG Swart"/>
            <person name="Singh M."/>
            <person name="Singh A."/>
            <person name="Seah K."/>
            <person name="Emmerich C."/>
        </authorList>
    </citation>
    <scope>NUCLEOTIDE SEQUENCE</scope>
    <source>
        <strain evidence="3">ATCC30299</strain>
    </source>
</reference>
<feature type="domain" description="Myb-like" evidence="1">
    <location>
        <begin position="106"/>
        <end position="156"/>
    </location>
</feature>
<dbReference type="Pfam" id="PF00249">
    <property type="entry name" value="Myb_DNA-binding"/>
    <property type="match status" value="2"/>
</dbReference>
<comment type="caution">
    <text evidence="3">The sequence shown here is derived from an EMBL/GenBank/DDBJ whole genome shotgun (WGS) entry which is preliminary data.</text>
</comment>
<dbReference type="InterPro" id="IPR001005">
    <property type="entry name" value="SANT/Myb"/>
</dbReference>
<feature type="domain" description="Myb-like" evidence="1">
    <location>
        <begin position="51"/>
        <end position="105"/>
    </location>
</feature>
<dbReference type="InterPro" id="IPR009057">
    <property type="entry name" value="Homeodomain-like_sf"/>
</dbReference>
<feature type="domain" description="HTH myb-type" evidence="2">
    <location>
        <begin position="106"/>
        <end position="160"/>
    </location>
</feature>
<dbReference type="SMART" id="SM00717">
    <property type="entry name" value="SANT"/>
    <property type="match status" value="2"/>
</dbReference>
<gene>
    <name evidence="3" type="ORF">BSTOLATCC_MIC43318</name>
</gene>
<dbReference type="CDD" id="cd00167">
    <property type="entry name" value="SANT"/>
    <property type="match status" value="2"/>
</dbReference>
<dbReference type="AlphaFoldDB" id="A0AAU9JV10"/>
<dbReference type="GO" id="GO:0000978">
    <property type="term" value="F:RNA polymerase II cis-regulatory region sequence-specific DNA binding"/>
    <property type="evidence" value="ECO:0007669"/>
    <property type="project" value="TreeGrafter"/>
</dbReference>
<dbReference type="PROSITE" id="PS50090">
    <property type="entry name" value="MYB_LIKE"/>
    <property type="match status" value="2"/>
</dbReference>
<dbReference type="PROSITE" id="PS51294">
    <property type="entry name" value="HTH_MYB"/>
    <property type="match status" value="1"/>
</dbReference>